<comment type="catalytic activity">
    <reaction evidence="9">
        <text>N(6)-dimethylallyladenosine(37) in tRNA + (sulfur carrier)-SH + AH2 + 2 S-adenosyl-L-methionine = 2-methylsulfanyl-N(6)-dimethylallyladenosine(37) in tRNA + (sulfur carrier)-H + 5'-deoxyadenosine + L-methionine + A + S-adenosyl-L-homocysteine + 2 H(+)</text>
        <dbReference type="Rhea" id="RHEA:37067"/>
        <dbReference type="Rhea" id="RHEA-COMP:10375"/>
        <dbReference type="Rhea" id="RHEA-COMP:10376"/>
        <dbReference type="Rhea" id="RHEA-COMP:14737"/>
        <dbReference type="Rhea" id="RHEA-COMP:14739"/>
        <dbReference type="ChEBI" id="CHEBI:13193"/>
        <dbReference type="ChEBI" id="CHEBI:15378"/>
        <dbReference type="ChEBI" id="CHEBI:17319"/>
        <dbReference type="ChEBI" id="CHEBI:17499"/>
        <dbReference type="ChEBI" id="CHEBI:29917"/>
        <dbReference type="ChEBI" id="CHEBI:57844"/>
        <dbReference type="ChEBI" id="CHEBI:57856"/>
        <dbReference type="ChEBI" id="CHEBI:59789"/>
        <dbReference type="ChEBI" id="CHEBI:64428"/>
        <dbReference type="ChEBI" id="CHEBI:74415"/>
        <dbReference type="ChEBI" id="CHEBI:74417"/>
        <dbReference type="EC" id="2.8.4.3"/>
    </reaction>
</comment>
<feature type="binding site" evidence="10">
    <location>
        <position position="163"/>
    </location>
    <ligand>
        <name>[4Fe-4S] cluster</name>
        <dbReference type="ChEBI" id="CHEBI:49883"/>
        <label>2</label>
        <note>4Fe-4S-S-AdoMet</note>
    </ligand>
</feature>
<comment type="cofactor">
    <cofactor evidence="10">
        <name>[4Fe-4S] cluster</name>
        <dbReference type="ChEBI" id="CHEBI:49883"/>
    </cofactor>
    <text evidence="10">Binds 2 [4Fe-4S] clusters. One cluster is coordinated with 3 cysteines and an exchangeable S-adenosyl-L-methionine.</text>
</comment>
<dbReference type="InterPro" id="IPR038135">
    <property type="entry name" value="Methylthiotransferase_N_sf"/>
</dbReference>
<dbReference type="PANTHER" id="PTHR43837:SF1">
    <property type="entry name" value="RIBOSOMAL PROTEIN US12 METHYLTHIOTRANSFERASE RIMO"/>
    <property type="match status" value="1"/>
</dbReference>
<dbReference type="PROSITE" id="PS01278">
    <property type="entry name" value="MTTASE_RADICAL"/>
    <property type="match status" value="1"/>
</dbReference>
<dbReference type="InterPro" id="IPR007197">
    <property type="entry name" value="rSAM"/>
</dbReference>
<gene>
    <name evidence="10" type="primary">rimO</name>
    <name evidence="14" type="ORF">BET03_01285</name>
</gene>
<dbReference type="GO" id="GO:0103039">
    <property type="term" value="F:protein methylthiotransferase activity"/>
    <property type="evidence" value="ECO:0007669"/>
    <property type="project" value="UniProtKB-EC"/>
</dbReference>
<dbReference type="SFLD" id="SFLDF00274">
    <property type="entry name" value="ribosomal_protein_S12_methylth"/>
    <property type="match status" value="1"/>
</dbReference>
<dbReference type="FunFam" id="3.80.30.20:FF:000001">
    <property type="entry name" value="tRNA-2-methylthio-N(6)-dimethylallyladenosine synthase 2"/>
    <property type="match status" value="1"/>
</dbReference>
<feature type="domain" description="TRAM" evidence="11">
    <location>
        <begin position="375"/>
        <end position="443"/>
    </location>
</feature>
<dbReference type="EMBL" id="MCIB01000001">
    <property type="protein sequence ID" value="RKD34493.1"/>
    <property type="molecule type" value="Genomic_DNA"/>
</dbReference>
<evidence type="ECO:0000259" key="12">
    <source>
        <dbReference type="PROSITE" id="PS51449"/>
    </source>
</evidence>
<dbReference type="Pfam" id="PF18693">
    <property type="entry name" value="TRAM_2"/>
    <property type="match status" value="1"/>
</dbReference>
<dbReference type="AlphaFoldDB" id="A0A419TAJ9"/>
<comment type="caution">
    <text evidence="14">The sequence shown here is derived from an EMBL/GenBank/DDBJ whole genome shotgun (WGS) entry which is preliminary data.</text>
</comment>
<dbReference type="SFLD" id="SFLDG01061">
    <property type="entry name" value="methylthiotransferase"/>
    <property type="match status" value="1"/>
</dbReference>
<reference evidence="14 15" key="1">
    <citation type="submission" date="2016-08" db="EMBL/GenBank/DDBJ databases">
        <title>Novel Firmicutes and Novel Genomes.</title>
        <authorList>
            <person name="Poppleton D.I."/>
            <person name="Gribaldo S."/>
        </authorList>
    </citation>
    <scope>NUCLEOTIDE SEQUENCE [LARGE SCALE GENOMIC DNA]</scope>
    <source>
        <strain evidence="14 15">CTT3</strain>
    </source>
</reference>
<dbReference type="GO" id="GO:0035597">
    <property type="term" value="F:tRNA-2-methylthio-N(6)-dimethylallyladenosine(37) synthase activity"/>
    <property type="evidence" value="ECO:0007669"/>
    <property type="project" value="UniProtKB-EC"/>
</dbReference>
<dbReference type="GO" id="GO:0035599">
    <property type="term" value="F:aspartic acid methylthiotransferase activity"/>
    <property type="evidence" value="ECO:0007669"/>
    <property type="project" value="TreeGrafter"/>
</dbReference>
<dbReference type="InterPro" id="IPR058240">
    <property type="entry name" value="rSAM_sf"/>
</dbReference>
<evidence type="ECO:0000256" key="2">
    <source>
        <dbReference type="ARBA" id="ARBA00022485"/>
    </source>
</evidence>
<proteinExistence type="inferred from homology"/>
<dbReference type="NCBIfam" id="TIGR01125">
    <property type="entry name" value="30S ribosomal protein S12 methylthiotransferase RimO"/>
    <property type="match status" value="1"/>
</dbReference>
<dbReference type="SUPFAM" id="SSF102114">
    <property type="entry name" value="Radical SAM enzymes"/>
    <property type="match status" value="1"/>
</dbReference>
<evidence type="ECO:0000256" key="1">
    <source>
        <dbReference type="ARBA" id="ARBA00003234"/>
    </source>
</evidence>
<dbReference type="SFLD" id="SFLDG01082">
    <property type="entry name" value="B12-binding_domain_containing"/>
    <property type="match status" value="1"/>
</dbReference>
<feature type="binding site" evidence="10">
    <location>
        <position position="82"/>
    </location>
    <ligand>
        <name>[4Fe-4S] cluster</name>
        <dbReference type="ChEBI" id="CHEBI:49883"/>
        <label>1</label>
    </ligand>
</feature>
<keyword evidence="14" id="KW-0689">Ribosomal protein</keyword>
<dbReference type="HAMAP" id="MF_01865">
    <property type="entry name" value="MTTase_RimO"/>
    <property type="match status" value="1"/>
</dbReference>
<keyword evidence="4 10" id="KW-0808">Transferase</keyword>
<dbReference type="InterPro" id="IPR012340">
    <property type="entry name" value="NA-bd_OB-fold"/>
</dbReference>
<evidence type="ECO:0000256" key="9">
    <source>
        <dbReference type="ARBA" id="ARBA00051425"/>
    </source>
</evidence>
<organism evidence="14 15">
    <name type="scientific">Thermohalobacter berrensis</name>
    <dbReference type="NCBI Taxonomy" id="99594"/>
    <lineage>
        <taxon>Bacteria</taxon>
        <taxon>Bacillati</taxon>
        <taxon>Bacillota</taxon>
        <taxon>Tissierellia</taxon>
        <taxon>Tissierellales</taxon>
        <taxon>Thermohalobacteraceae</taxon>
        <taxon>Thermohalobacter</taxon>
    </lineage>
</organism>
<dbReference type="GO" id="GO:0051539">
    <property type="term" value="F:4 iron, 4 sulfur cluster binding"/>
    <property type="evidence" value="ECO:0007669"/>
    <property type="project" value="UniProtKB-UniRule"/>
</dbReference>
<name>A0A419TAJ9_9FIRM</name>
<evidence type="ECO:0000256" key="8">
    <source>
        <dbReference type="ARBA" id="ARBA00023014"/>
    </source>
</evidence>
<evidence type="ECO:0000256" key="10">
    <source>
        <dbReference type="HAMAP-Rule" id="MF_01865"/>
    </source>
</evidence>
<dbReference type="InterPro" id="IPR006638">
    <property type="entry name" value="Elp3/MiaA/NifB-like_rSAM"/>
</dbReference>
<evidence type="ECO:0000256" key="4">
    <source>
        <dbReference type="ARBA" id="ARBA00022679"/>
    </source>
</evidence>
<feature type="binding site" evidence="10">
    <location>
        <position position="160"/>
    </location>
    <ligand>
        <name>[4Fe-4S] cluster</name>
        <dbReference type="ChEBI" id="CHEBI:49883"/>
        <label>2</label>
        <note>4Fe-4S-S-AdoMet</note>
    </ligand>
</feature>
<dbReference type="Gene3D" id="3.40.50.12160">
    <property type="entry name" value="Methylthiotransferase, N-terminal domain"/>
    <property type="match status" value="1"/>
</dbReference>
<feature type="domain" description="MTTase N-terminal" evidence="12">
    <location>
        <begin position="3"/>
        <end position="119"/>
    </location>
</feature>
<keyword evidence="6 10" id="KW-0479">Metal-binding</keyword>
<dbReference type="InterPro" id="IPR020612">
    <property type="entry name" value="Methylthiotransferase_CS"/>
</dbReference>
<feature type="binding site" evidence="10">
    <location>
        <position position="48"/>
    </location>
    <ligand>
        <name>[4Fe-4S] cluster</name>
        <dbReference type="ChEBI" id="CHEBI:49883"/>
        <label>1</label>
    </ligand>
</feature>
<evidence type="ECO:0000259" key="13">
    <source>
        <dbReference type="PROSITE" id="PS51918"/>
    </source>
</evidence>
<evidence type="ECO:0000313" key="14">
    <source>
        <dbReference type="EMBL" id="RKD34493.1"/>
    </source>
</evidence>
<dbReference type="PROSITE" id="PS51449">
    <property type="entry name" value="MTTASE_N"/>
    <property type="match status" value="1"/>
</dbReference>
<feature type="binding site" evidence="10">
    <location>
        <position position="12"/>
    </location>
    <ligand>
        <name>[4Fe-4S] cluster</name>
        <dbReference type="ChEBI" id="CHEBI:49883"/>
        <label>1</label>
    </ligand>
</feature>
<dbReference type="NCBIfam" id="TIGR00089">
    <property type="entry name" value="MiaB/RimO family radical SAM methylthiotransferase"/>
    <property type="match status" value="1"/>
</dbReference>
<dbReference type="FunFam" id="3.40.50.12160:FF:000003">
    <property type="entry name" value="CDK5 regulatory subunit-associated protein 1"/>
    <property type="match status" value="1"/>
</dbReference>
<dbReference type="InterPro" id="IPR013848">
    <property type="entry name" value="Methylthiotransferase_N"/>
</dbReference>
<dbReference type="PROSITE" id="PS51918">
    <property type="entry name" value="RADICAL_SAM"/>
    <property type="match status" value="1"/>
</dbReference>
<evidence type="ECO:0000256" key="7">
    <source>
        <dbReference type="ARBA" id="ARBA00023004"/>
    </source>
</evidence>
<dbReference type="PANTHER" id="PTHR43837">
    <property type="entry name" value="RIBOSOMAL PROTEIN S12 METHYLTHIOTRANSFERASE RIMO"/>
    <property type="match status" value="1"/>
</dbReference>
<comment type="catalytic activity">
    <reaction evidence="10">
        <text>L-aspartate(89)-[ribosomal protein uS12]-hydrogen + (sulfur carrier)-SH + AH2 + 2 S-adenosyl-L-methionine = 3-methylsulfanyl-L-aspartate(89)-[ribosomal protein uS12]-hydrogen + (sulfur carrier)-H + 5'-deoxyadenosine + L-methionine + A + S-adenosyl-L-homocysteine + 2 H(+)</text>
        <dbReference type="Rhea" id="RHEA:37087"/>
        <dbReference type="Rhea" id="RHEA-COMP:10460"/>
        <dbReference type="Rhea" id="RHEA-COMP:10461"/>
        <dbReference type="Rhea" id="RHEA-COMP:14737"/>
        <dbReference type="Rhea" id="RHEA-COMP:14739"/>
        <dbReference type="ChEBI" id="CHEBI:13193"/>
        <dbReference type="ChEBI" id="CHEBI:15378"/>
        <dbReference type="ChEBI" id="CHEBI:17319"/>
        <dbReference type="ChEBI" id="CHEBI:17499"/>
        <dbReference type="ChEBI" id="CHEBI:29917"/>
        <dbReference type="ChEBI" id="CHEBI:29961"/>
        <dbReference type="ChEBI" id="CHEBI:57844"/>
        <dbReference type="ChEBI" id="CHEBI:57856"/>
        <dbReference type="ChEBI" id="CHEBI:59789"/>
        <dbReference type="ChEBI" id="CHEBI:64428"/>
        <dbReference type="ChEBI" id="CHEBI:73599"/>
        <dbReference type="EC" id="2.8.4.4"/>
    </reaction>
</comment>
<dbReference type="Pfam" id="PF04055">
    <property type="entry name" value="Radical_SAM"/>
    <property type="match status" value="1"/>
</dbReference>
<sequence length="447" mass="51735">MDKNVAIISLGCSKNLVDSEIIMGILNKNGYTLTNDASEANIIVVNTCGFIDSAKEESIDTIIEVGEYKKNGKCKFLIVCGCLGERYKDELIKEMPEIDAVIGTGNITEIIKVINELSNQKKIIKVGQTNYLPNENEPRIISTQKPTAYVKIAEGCDNFCTYCIIPKLRGRYRSRKIESIEKEVKELARQGIKEIILIAQDTTRYGIDIYDEYRLPELLDRLNKIEEIEWIRVLYMYPDAFTDELIESIRENEKVVNYVDIPIQHINNNILKRMNRRATKEDILKLINKLRDNIPNIIIRTTLIVGFPGETEEDFNELYDFIKDKEFDRLGVFTYSKEEGTPAAKFKDQIEESIKKERQNKIMEIQRKISYEKNLQKLDKQYKVLLEEKIEDDNVYVGRTYMDVPEIDGVVYVHSDKDLELGTFINVKIVDALEYDLIGEIIDEFSQ</sequence>
<dbReference type="SFLD" id="SFLDS00029">
    <property type="entry name" value="Radical_SAM"/>
    <property type="match status" value="1"/>
</dbReference>
<protein>
    <recommendedName>
        <fullName evidence="10">Ribosomal protein uS12 methylthiotransferase RimO</fullName>
        <shortName evidence="10">uS12 MTTase</shortName>
        <shortName evidence="10">uS12 methylthiotransferase</shortName>
        <ecNumber evidence="10">2.8.4.4</ecNumber>
    </recommendedName>
    <alternativeName>
        <fullName evidence="10">Ribosomal protein uS12 (aspartate-C(3))-methylthiotransferase</fullName>
    </alternativeName>
    <alternativeName>
        <fullName evidence="10">Ribosome maturation factor RimO</fullName>
    </alternativeName>
</protein>
<keyword evidence="7 10" id="KW-0408">Iron</keyword>
<dbReference type="InterPro" id="IPR002792">
    <property type="entry name" value="TRAM_dom"/>
</dbReference>
<dbReference type="InterPro" id="IPR005839">
    <property type="entry name" value="Methylthiotransferase"/>
</dbReference>
<evidence type="ECO:0000256" key="6">
    <source>
        <dbReference type="ARBA" id="ARBA00022723"/>
    </source>
</evidence>
<dbReference type="GO" id="GO:0046872">
    <property type="term" value="F:metal ion binding"/>
    <property type="evidence" value="ECO:0007669"/>
    <property type="project" value="UniProtKB-KW"/>
</dbReference>
<evidence type="ECO:0000259" key="11">
    <source>
        <dbReference type="PROSITE" id="PS50926"/>
    </source>
</evidence>
<dbReference type="EC" id="2.8.4.4" evidence="10"/>
<evidence type="ECO:0000256" key="3">
    <source>
        <dbReference type="ARBA" id="ARBA00022490"/>
    </source>
</evidence>
<dbReference type="OrthoDB" id="9805215at2"/>
<dbReference type="InterPro" id="IPR023404">
    <property type="entry name" value="rSAM_horseshoe"/>
</dbReference>
<dbReference type="InterPro" id="IPR005840">
    <property type="entry name" value="Ribosomal_uS12_MeSTrfase_RimO"/>
</dbReference>
<comment type="function">
    <text evidence="1">Catalyzes the methylthiolation of N6-(dimethylallyl)adenosine (i(6)A), leading to the formation of 2-methylthio-N6-(dimethylallyl)adenosine (ms(2)i(6)A) at position 37 in tRNAs that read codons beginning with uridine.</text>
</comment>
<dbReference type="GO" id="GO:0005829">
    <property type="term" value="C:cytosol"/>
    <property type="evidence" value="ECO:0007669"/>
    <property type="project" value="TreeGrafter"/>
</dbReference>
<evidence type="ECO:0000313" key="15">
    <source>
        <dbReference type="Proteomes" id="UP000284177"/>
    </source>
</evidence>
<dbReference type="SMART" id="SM00729">
    <property type="entry name" value="Elp3"/>
    <property type="match status" value="1"/>
</dbReference>
<evidence type="ECO:0000256" key="5">
    <source>
        <dbReference type="ARBA" id="ARBA00022691"/>
    </source>
</evidence>
<comment type="similarity">
    <text evidence="10">Belongs to the methylthiotransferase family. RimO subfamily.</text>
</comment>
<feature type="binding site" evidence="10">
    <location>
        <position position="156"/>
    </location>
    <ligand>
        <name>[4Fe-4S] cluster</name>
        <dbReference type="ChEBI" id="CHEBI:49883"/>
        <label>2</label>
        <note>4Fe-4S-S-AdoMet</note>
    </ligand>
</feature>
<dbReference type="CDD" id="cd01335">
    <property type="entry name" value="Radical_SAM"/>
    <property type="match status" value="1"/>
</dbReference>
<keyword evidence="3 10" id="KW-0963">Cytoplasm</keyword>
<keyword evidence="8 10" id="KW-0411">Iron-sulfur</keyword>
<dbReference type="PROSITE" id="PS50926">
    <property type="entry name" value="TRAM"/>
    <property type="match status" value="1"/>
</dbReference>
<accession>A0A419TAJ9</accession>
<keyword evidence="14" id="KW-0687">Ribonucleoprotein</keyword>
<keyword evidence="2 10" id="KW-0004">4Fe-4S</keyword>
<keyword evidence="15" id="KW-1185">Reference proteome</keyword>
<dbReference type="Pfam" id="PF00919">
    <property type="entry name" value="UPF0004"/>
    <property type="match status" value="1"/>
</dbReference>
<comment type="function">
    <text evidence="10">Catalyzes the methylthiolation of an aspartic acid residue of ribosomal protein uS12.</text>
</comment>
<dbReference type="Gene3D" id="2.40.50.140">
    <property type="entry name" value="Nucleic acid-binding proteins"/>
    <property type="match status" value="1"/>
</dbReference>
<dbReference type="Gene3D" id="3.80.30.20">
    <property type="entry name" value="tm_1862 like domain"/>
    <property type="match status" value="1"/>
</dbReference>
<keyword evidence="5 10" id="KW-0949">S-adenosyl-L-methionine</keyword>
<comment type="subcellular location">
    <subcellularLocation>
        <location evidence="10">Cytoplasm</location>
    </subcellularLocation>
</comment>
<dbReference type="Proteomes" id="UP000284177">
    <property type="component" value="Unassembled WGS sequence"/>
</dbReference>
<dbReference type="GO" id="GO:0005840">
    <property type="term" value="C:ribosome"/>
    <property type="evidence" value="ECO:0007669"/>
    <property type="project" value="UniProtKB-KW"/>
</dbReference>
<feature type="domain" description="Radical SAM core" evidence="13">
    <location>
        <begin position="142"/>
        <end position="372"/>
    </location>
</feature>
<dbReference type="RefSeq" id="WP_120166447.1">
    <property type="nucleotide sequence ID" value="NZ_MCIB01000001.1"/>
</dbReference>